<dbReference type="Pfam" id="PF12307">
    <property type="entry name" value="DUF3631"/>
    <property type="match status" value="1"/>
</dbReference>
<dbReference type="Proteomes" id="UP001165395">
    <property type="component" value="Unassembled WGS sequence"/>
</dbReference>
<organism evidence="2 3">
    <name type="scientific">Leeia speluncae</name>
    <dbReference type="NCBI Taxonomy" id="2884804"/>
    <lineage>
        <taxon>Bacteria</taxon>
        <taxon>Pseudomonadati</taxon>
        <taxon>Pseudomonadota</taxon>
        <taxon>Betaproteobacteria</taxon>
        <taxon>Neisseriales</taxon>
        <taxon>Leeiaceae</taxon>
        <taxon>Leeia</taxon>
    </lineage>
</organism>
<dbReference type="EMBL" id="JAJBZT010000002">
    <property type="protein sequence ID" value="MCB6182975.1"/>
    <property type="molecule type" value="Genomic_DNA"/>
</dbReference>
<evidence type="ECO:0000313" key="2">
    <source>
        <dbReference type="EMBL" id="MCB6182975.1"/>
    </source>
</evidence>
<evidence type="ECO:0000259" key="1">
    <source>
        <dbReference type="Pfam" id="PF12307"/>
    </source>
</evidence>
<feature type="domain" description="DUF3631" evidence="1">
    <location>
        <begin position="279"/>
        <end position="458"/>
    </location>
</feature>
<sequence>MEYVDDKTLSLFGDDTPAQADAAPALPSLPMLDVAATPPVNALDVESDDQTIERLASLSELQYERVREAAAAKIAIRPTILDKLVRAKRKEHEAANSTDKGQAVEFDDPMPCLLPVDGDELLTDVCQTIRRYIICDQETAIAASLWVCMTWLIDHVSIAPIANITAPERNCGKSEMLAMLGKLSRRAMTVSNISPAALYRAVEKWRPTLLIDEADASADNNEDLRGLLNSGHTRDSAYVLRVVGDELEPRRFSTWGAKAIAGIGKRAGTIESRSIPLAMRRKLPHETTERRRSKQAEAFFLDLKSRIARWTEDNAEQITNVLPSIPNGLNNRTADNWEPLLAIADAAGAGWSDKARKAALKLSGVEDAPSVDQELLADIRDIFADKDADKISSKDLIDALVSDDEKMWRTYNRGREMTPKQLVNRLKSFGIGSSVLRIGFSTARGYRKDDFEDAFKRYLPDVTLPNVTLLQPSNHAGCSDFAHVTSKNHVTHEKRLEASIHTGCYDVTHRTSQNSEMGKSYANTAPANAPQMTLQATGTDGIEVDL</sequence>
<dbReference type="RefSeq" id="WP_227179276.1">
    <property type="nucleotide sequence ID" value="NZ_JAJBZT010000002.1"/>
</dbReference>
<accession>A0ABS8D459</accession>
<reference evidence="2" key="1">
    <citation type="submission" date="2021-10" db="EMBL/GenBank/DDBJ databases">
        <title>The complete genome sequence of Leeia sp. TBRC 13508.</title>
        <authorList>
            <person name="Charoenyingcharoen P."/>
            <person name="Yukphan P."/>
        </authorList>
    </citation>
    <scope>NUCLEOTIDE SEQUENCE</scope>
    <source>
        <strain evidence="2">TBRC 13508</strain>
    </source>
</reference>
<proteinExistence type="predicted"/>
<protein>
    <submittedName>
        <fullName evidence="2">DUF3631 domain-containing protein</fullName>
    </submittedName>
</protein>
<dbReference type="InterPro" id="IPR022081">
    <property type="entry name" value="DUF3631"/>
</dbReference>
<gene>
    <name evidence="2" type="ORF">LIN78_05360</name>
</gene>
<name>A0ABS8D459_9NEIS</name>
<evidence type="ECO:0000313" key="3">
    <source>
        <dbReference type="Proteomes" id="UP001165395"/>
    </source>
</evidence>
<comment type="caution">
    <text evidence="2">The sequence shown here is derived from an EMBL/GenBank/DDBJ whole genome shotgun (WGS) entry which is preliminary data.</text>
</comment>
<keyword evidence="3" id="KW-1185">Reference proteome</keyword>